<reference evidence="1" key="1">
    <citation type="journal article" date="2020" name="Stud. Mycol.">
        <title>101 Dothideomycetes genomes: a test case for predicting lifestyles and emergence of pathogens.</title>
        <authorList>
            <person name="Haridas S."/>
            <person name="Albert R."/>
            <person name="Binder M."/>
            <person name="Bloem J."/>
            <person name="Labutti K."/>
            <person name="Salamov A."/>
            <person name="Andreopoulos B."/>
            <person name="Baker S."/>
            <person name="Barry K."/>
            <person name="Bills G."/>
            <person name="Bluhm B."/>
            <person name="Cannon C."/>
            <person name="Castanera R."/>
            <person name="Culley D."/>
            <person name="Daum C."/>
            <person name="Ezra D."/>
            <person name="Gonzalez J."/>
            <person name="Henrissat B."/>
            <person name="Kuo A."/>
            <person name="Liang C."/>
            <person name="Lipzen A."/>
            <person name="Lutzoni F."/>
            <person name="Magnuson J."/>
            <person name="Mondo S."/>
            <person name="Nolan M."/>
            <person name="Ohm R."/>
            <person name="Pangilinan J."/>
            <person name="Park H.-J."/>
            <person name="Ramirez L."/>
            <person name="Alfaro M."/>
            <person name="Sun H."/>
            <person name="Tritt A."/>
            <person name="Yoshinaga Y."/>
            <person name="Zwiers L.-H."/>
            <person name="Turgeon B."/>
            <person name="Goodwin S."/>
            <person name="Spatafora J."/>
            <person name="Crous P."/>
            <person name="Grigoriev I."/>
        </authorList>
    </citation>
    <scope>NUCLEOTIDE SEQUENCE</scope>
    <source>
        <strain evidence="1">CBS 675.92</strain>
    </source>
</reference>
<dbReference type="AlphaFoldDB" id="A0A6A5T7V7"/>
<accession>A0A6A5T7V7</accession>
<dbReference type="EMBL" id="ML977050">
    <property type="protein sequence ID" value="KAF1948743.1"/>
    <property type="molecule type" value="Genomic_DNA"/>
</dbReference>
<sequence length="104" mass="11841">MLLLARQTTYFKVVFINFHLKIYNNTKTIVVYYVATISRGDSRPALATPFFSAKGVDFVLVWMKEVRSFSLRITLGLIKVPSCILVSSKVIYKGNKTIDPRFSS</sequence>
<dbReference type="Proteomes" id="UP000800035">
    <property type="component" value="Unassembled WGS sequence"/>
</dbReference>
<proteinExistence type="predicted"/>
<evidence type="ECO:0000313" key="1">
    <source>
        <dbReference type="EMBL" id="KAF1948743.1"/>
    </source>
</evidence>
<gene>
    <name evidence="1" type="ORF">CC80DRAFT_511155</name>
</gene>
<protein>
    <submittedName>
        <fullName evidence="1">Uncharacterized protein</fullName>
    </submittedName>
</protein>
<dbReference type="OrthoDB" id="4938013at2759"/>
<organism evidence="1 2">
    <name type="scientific">Byssothecium circinans</name>
    <dbReference type="NCBI Taxonomy" id="147558"/>
    <lineage>
        <taxon>Eukaryota</taxon>
        <taxon>Fungi</taxon>
        <taxon>Dikarya</taxon>
        <taxon>Ascomycota</taxon>
        <taxon>Pezizomycotina</taxon>
        <taxon>Dothideomycetes</taxon>
        <taxon>Pleosporomycetidae</taxon>
        <taxon>Pleosporales</taxon>
        <taxon>Massarineae</taxon>
        <taxon>Massarinaceae</taxon>
        <taxon>Byssothecium</taxon>
    </lineage>
</organism>
<evidence type="ECO:0000313" key="2">
    <source>
        <dbReference type="Proteomes" id="UP000800035"/>
    </source>
</evidence>
<name>A0A6A5T7V7_9PLEO</name>
<keyword evidence="2" id="KW-1185">Reference proteome</keyword>